<reference evidence="1 2" key="1">
    <citation type="submission" date="2021-06" db="EMBL/GenBank/DDBJ databases">
        <authorList>
            <person name="Kallberg Y."/>
            <person name="Tangrot J."/>
            <person name="Rosling A."/>
        </authorList>
    </citation>
    <scope>NUCLEOTIDE SEQUENCE [LARGE SCALE GENOMIC DNA]</scope>
    <source>
        <strain evidence="1 2">120-4 pot B 10/14</strain>
    </source>
</reference>
<keyword evidence="2" id="KW-1185">Reference proteome</keyword>
<sequence>MAASPTFHLMNLSCAYQASLNPNNESNKFIEAVISSNLEHLPENEPLRSWHINTDASLRFYAVLDDFGLNECLFIFNPKPKSTPVLERLYYLMTQSL</sequence>
<evidence type="ECO:0000313" key="2">
    <source>
        <dbReference type="Proteomes" id="UP000789901"/>
    </source>
</evidence>
<organism evidence="1 2">
    <name type="scientific">Gigaspora margarita</name>
    <dbReference type="NCBI Taxonomy" id="4874"/>
    <lineage>
        <taxon>Eukaryota</taxon>
        <taxon>Fungi</taxon>
        <taxon>Fungi incertae sedis</taxon>
        <taxon>Mucoromycota</taxon>
        <taxon>Glomeromycotina</taxon>
        <taxon>Glomeromycetes</taxon>
        <taxon>Diversisporales</taxon>
        <taxon>Gigasporaceae</taxon>
        <taxon>Gigaspora</taxon>
    </lineage>
</organism>
<proteinExistence type="predicted"/>
<evidence type="ECO:0000313" key="1">
    <source>
        <dbReference type="EMBL" id="CAG8521307.1"/>
    </source>
</evidence>
<protein>
    <submittedName>
        <fullName evidence="1">26000_t:CDS:1</fullName>
    </submittedName>
</protein>
<gene>
    <name evidence="1" type="ORF">GMARGA_LOCUS3168</name>
</gene>
<name>A0ABM8W4A2_GIGMA</name>
<accession>A0ABM8W4A2</accession>
<dbReference type="EMBL" id="CAJVQB010001113">
    <property type="protein sequence ID" value="CAG8521307.1"/>
    <property type="molecule type" value="Genomic_DNA"/>
</dbReference>
<comment type="caution">
    <text evidence="1">The sequence shown here is derived from an EMBL/GenBank/DDBJ whole genome shotgun (WGS) entry which is preliminary data.</text>
</comment>
<dbReference type="Proteomes" id="UP000789901">
    <property type="component" value="Unassembled WGS sequence"/>
</dbReference>